<organism evidence="3 4">
    <name type="scientific">Labilibaculum antarcticum</name>
    <dbReference type="NCBI Taxonomy" id="1717717"/>
    <lineage>
        <taxon>Bacteria</taxon>
        <taxon>Pseudomonadati</taxon>
        <taxon>Bacteroidota</taxon>
        <taxon>Bacteroidia</taxon>
        <taxon>Marinilabiliales</taxon>
        <taxon>Marinifilaceae</taxon>
        <taxon>Labilibaculum</taxon>
    </lineage>
</organism>
<dbReference type="EMBL" id="AP018042">
    <property type="protein sequence ID" value="BAX78733.1"/>
    <property type="molecule type" value="Genomic_DNA"/>
</dbReference>
<gene>
    <name evidence="3" type="ORF">ALGA_0338</name>
</gene>
<evidence type="ECO:0000256" key="1">
    <source>
        <dbReference type="SAM" id="SignalP"/>
    </source>
</evidence>
<dbReference type="Pfam" id="PF00149">
    <property type="entry name" value="Metallophos"/>
    <property type="match status" value="1"/>
</dbReference>
<evidence type="ECO:0000313" key="4">
    <source>
        <dbReference type="Proteomes" id="UP000218267"/>
    </source>
</evidence>
<evidence type="ECO:0000313" key="3">
    <source>
        <dbReference type="EMBL" id="BAX78733.1"/>
    </source>
</evidence>
<feature type="domain" description="Calcineurin-like phosphoesterase" evidence="2">
    <location>
        <begin position="36"/>
        <end position="230"/>
    </location>
</feature>
<reference evidence="4" key="2">
    <citation type="journal article" date="2020" name="Antonie Van Leeuwenhoek">
        <title>Labilibaculum antarcticum sp. nov., a novel facultative anaerobic, psychrotorelant bacterium isolated from marine sediment of Antarctica.</title>
        <authorList>
            <person name="Watanabe M."/>
            <person name="Kojima H."/>
            <person name="Fukui M."/>
        </authorList>
    </citation>
    <scope>NUCLEOTIDE SEQUENCE [LARGE SCALE GENOMIC DNA]</scope>
    <source>
        <strain evidence="4">SPP2</strain>
    </source>
</reference>
<dbReference type="AlphaFoldDB" id="A0A1Y1CF60"/>
<dbReference type="Gene3D" id="3.60.21.10">
    <property type="match status" value="1"/>
</dbReference>
<reference evidence="3 4" key="1">
    <citation type="journal article" date="2018" name="Mar. Genomics">
        <title>Complete genome sequence of Marinifilaceae bacterium strain SPP2, isolated from the Antarctic marine sediment.</title>
        <authorList>
            <person name="Watanabe M."/>
            <person name="Kojima H."/>
            <person name="Fukui M."/>
        </authorList>
    </citation>
    <scope>NUCLEOTIDE SEQUENCE [LARGE SCALE GENOMIC DNA]</scope>
    <source>
        <strain evidence="3 4">SPP2</strain>
    </source>
</reference>
<dbReference type="PANTHER" id="PTHR43143">
    <property type="entry name" value="METALLOPHOSPHOESTERASE, CALCINEURIN SUPERFAMILY"/>
    <property type="match status" value="1"/>
</dbReference>
<dbReference type="KEGG" id="mbas:ALGA_0338"/>
<name>A0A1Y1CF60_9BACT</name>
<dbReference type="InterPro" id="IPR051918">
    <property type="entry name" value="STPP_CPPED1"/>
</dbReference>
<dbReference type="PROSITE" id="PS51257">
    <property type="entry name" value="PROKAR_LIPOPROTEIN"/>
    <property type="match status" value="1"/>
</dbReference>
<dbReference type="GO" id="GO:0016787">
    <property type="term" value="F:hydrolase activity"/>
    <property type="evidence" value="ECO:0007669"/>
    <property type="project" value="InterPro"/>
</dbReference>
<feature type="chain" id="PRO_5012914539" description="Calcineurin-like phosphoesterase domain-containing protein" evidence="1">
    <location>
        <begin position="21"/>
        <end position="330"/>
    </location>
</feature>
<feature type="signal peptide" evidence="1">
    <location>
        <begin position="1"/>
        <end position="20"/>
    </location>
</feature>
<dbReference type="PANTHER" id="PTHR43143:SF1">
    <property type="entry name" value="SERINE_THREONINE-PROTEIN PHOSPHATASE CPPED1"/>
    <property type="match status" value="1"/>
</dbReference>
<protein>
    <recommendedName>
        <fullName evidence="2">Calcineurin-like phosphoesterase domain-containing protein</fullName>
    </recommendedName>
</protein>
<keyword evidence="4" id="KW-1185">Reference proteome</keyword>
<accession>A0A1Y1CF60</accession>
<dbReference type="Proteomes" id="UP000218267">
    <property type="component" value="Chromosome"/>
</dbReference>
<dbReference type="RefSeq" id="WP_162845363.1">
    <property type="nucleotide sequence ID" value="NZ_AP018042.1"/>
</dbReference>
<sequence>MNAIKYFLLALILHSIIACGKESDGIEITDEPISWRFAVVGDTHVGYNSDTIAEMIPYLLEDNIDLILLCGDLVEGGKKTTAEELETEFEMWQTIFQPLYDKGVGIYPVRGNHEDDADDNIMVWNSIFTGDKALPQNGPTGETNLTYSFQHKNAMFIGLDEYVNIHKVNQSWLDEELASNEQAHVFVFGHEAAFKVFHSDCLDDYSTERNTFWNSLTEACVKTYFCGHDHFFDATQIDDGDGNTENDIYQCLVGGGGAWLMPKYNYNGENSPYTVNAKYHREEHGYALVEISGETESDLNVSITWKERTVEGASVEYLATSYVITYEQKP</sequence>
<dbReference type="InterPro" id="IPR004843">
    <property type="entry name" value="Calcineurin-like_PHP"/>
</dbReference>
<keyword evidence="1" id="KW-0732">Signal</keyword>
<dbReference type="InterPro" id="IPR029052">
    <property type="entry name" value="Metallo-depent_PP-like"/>
</dbReference>
<dbReference type="SUPFAM" id="SSF56300">
    <property type="entry name" value="Metallo-dependent phosphatases"/>
    <property type="match status" value="1"/>
</dbReference>
<proteinExistence type="predicted"/>
<evidence type="ECO:0000259" key="2">
    <source>
        <dbReference type="Pfam" id="PF00149"/>
    </source>
</evidence>